<dbReference type="GO" id="GO:0004721">
    <property type="term" value="F:phosphoprotein phosphatase activity"/>
    <property type="evidence" value="ECO:0007669"/>
    <property type="project" value="UniProtKB-KW"/>
</dbReference>
<accession>A0AAV5SQD5</accession>
<comment type="caution">
    <text evidence="3">The sequence shown here is derived from an EMBL/GenBank/DDBJ whole genome shotgun (WGS) entry which is preliminary data.</text>
</comment>
<feature type="compositionally biased region" description="Polar residues" evidence="2">
    <location>
        <begin position="155"/>
        <end position="166"/>
    </location>
</feature>
<feature type="compositionally biased region" description="Low complexity" evidence="2">
    <location>
        <begin position="219"/>
        <end position="229"/>
    </location>
</feature>
<feature type="compositionally biased region" description="Polar residues" evidence="2">
    <location>
        <begin position="34"/>
        <end position="43"/>
    </location>
</feature>
<evidence type="ECO:0008006" key="5">
    <source>
        <dbReference type="Google" id="ProtNLM"/>
    </source>
</evidence>
<evidence type="ECO:0000256" key="2">
    <source>
        <dbReference type="SAM" id="MobiDB-lite"/>
    </source>
</evidence>
<dbReference type="CDD" id="cd14498">
    <property type="entry name" value="DSP"/>
    <property type="match status" value="1"/>
</dbReference>
<dbReference type="EMBL" id="BTSX01000002">
    <property type="protein sequence ID" value="GMS84820.1"/>
    <property type="molecule type" value="Genomic_DNA"/>
</dbReference>
<gene>
    <name evidence="3" type="ORF">PENTCL1PPCAC_6995</name>
</gene>
<organism evidence="3 4">
    <name type="scientific">Pristionchus entomophagus</name>
    <dbReference type="NCBI Taxonomy" id="358040"/>
    <lineage>
        <taxon>Eukaryota</taxon>
        <taxon>Metazoa</taxon>
        <taxon>Ecdysozoa</taxon>
        <taxon>Nematoda</taxon>
        <taxon>Chromadorea</taxon>
        <taxon>Rhabditida</taxon>
        <taxon>Rhabditina</taxon>
        <taxon>Diplogasteromorpha</taxon>
        <taxon>Diplogasteroidea</taxon>
        <taxon>Neodiplogasteridae</taxon>
        <taxon>Pristionchus</taxon>
    </lineage>
</organism>
<feature type="compositionally biased region" description="Low complexity" evidence="2">
    <location>
        <begin position="106"/>
        <end position="118"/>
    </location>
</feature>
<dbReference type="Gene3D" id="3.90.190.10">
    <property type="entry name" value="Protein tyrosine phosphatase superfamily"/>
    <property type="match status" value="1"/>
</dbReference>
<dbReference type="GO" id="GO:0005737">
    <property type="term" value="C:cytoplasm"/>
    <property type="evidence" value="ECO:0007669"/>
    <property type="project" value="TreeGrafter"/>
</dbReference>
<keyword evidence="4" id="KW-1185">Reference proteome</keyword>
<dbReference type="PANTHER" id="PTHR10159">
    <property type="entry name" value="DUAL SPECIFICITY PROTEIN PHOSPHATASE"/>
    <property type="match status" value="1"/>
</dbReference>
<keyword evidence="1" id="KW-0378">Hydrolase</keyword>
<evidence type="ECO:0000313" key="3">
    <source>
        <dbReference type="EMBL" id="GMS84820.1"/>
    </source>
</evidence>
<reference evidence="3" key="1">
    <citation type="submission" date="2023-10" db="EMBL/GenBank/DDBJ databases">
        <title>Genome assembly of Pristionchus species.</title>
        <authorList>
            <person name="Yoshida K."/>
            <person name="Sommer R.J."/>
        </authorList>
    </citation>
    <scope>NUCLEOTIDE SEQUENCE</scope>
    <source>
        <strain evidence="3">RS0144</strain>
    </source>
</reference>
<dbReference type="SUPFAM" id="SSF52799">
    <property type="entry name" value="(Phosphotyrosine protein) phosphatases II"/>
    <property type="match status" value="1"/>
</dbReference>
<name>A0AAV5SQD5_9BILA</name>
<dbReference type="AlphaFoldDB" id="A0AAV5SQD5"/>
<dbReference type="Proteomes" id="UP001432027">
    <property type="component" value="Unassembled WGS sequence"/>
</dbReference>
<feature type="compositionally biased region" description="Basic and acidic residues" evidence="2">
    <location>
        <begin position="81"/>
        <end position="99"/>
    </location>
</feature>
<proteinExistence type="predicted"/>
<evidence type="ECO:0000256" key="1">
    <source>
        <dbReference type="ARBA" id="ARBA00022912"/>
    </source>
</evidence>
<sequence length="506" mass="56369">QLRPLSTDPESSNLMDDEEMSPDPYSNGRRPSLPRSSYLQTPTRYVRGRSVSSHSTASTESGPQASPSWFAASNFSTFPADSDRCKSMVNIKKETSLEQREEDDSPPSGRSTRSSNRSTLHEEFSELLSSDAPGRRPGPPSGASIGGSSRRIGTVNRQMSDVSQISPRRMMKGRSPSAPSLGGRKLKRMDSTATTMSQTSNNTSTSSIRGSVNSHGLASVSSESPSSSSMGIRPDSVVSRQSRIVQVKSKTSVSSINMERRSVSSLPATIRPDSDLGTKKEESTELPHFVHSLVWKLTDFVFIGNENVSTNAHVLCRLNIAATIELFDGPELEDNRRTFDNTCFCEKRSHARSHHKLKVPDNEQDAHLLLGTKMNGEPYSIPDMLRVFCEIVEQEVKASRRVLVFSRRGRNRAPAFCVGYLMKLKSINRRTAQQIVEQQMDTMRPKIQIEQYLIRALLQWQLKLNQAMDEPAALYPTTRDLFTTKTINESTVRRGSIDKIPPKQAW</sequence>
<feature type="compositionally biased region" description="Low complexity" evidence="2">
    <location>
        <begin position="191"/>
        <end position="207"/>
    </location>
</feature>
<feature type="compositionally biased region" description="Polar residues" evidence="2">
    <location>
        <begin position="62"/>
        <end position="79"/>
    </location>
</feature>
<evidence type="ECO:0000313" key="4">
    <source>
        <dbReference type="Proteomes" id="UP001432027"/>
    </source>
</evidence>
<protein>
    <recommendedName>
        <fullName evidence="5">Tyrosine phosphatase</fullName>
    </recommendedName>
</protein>
<dbReference type="PANTHER" id="PTHR10159:SF529">
    <property type="entry name" value="TYROSINE-PROTEIN PHOSPHATASE DOMAIN-CONTAINING PROTEIN"/>
    <property type="match status" value="1"/>
</dbReference>
<feature type="compositionally biased region" description="Low complexity" evidence="2">
    <location>
        <begin position="50"/>
        <end position="61"/>
    </location>
</feature>
<feature type="non-terminal residue" evidence="3">
    <location>
        <position position="1"/>
    </location>
</feature>
<feature type="compositionally biased region" description="Low complexity" evidence="2">
    <location>
        <begin position="141"/>
        <end position="153"/>
    </location>
</feature>
<keyword evidence="1" id="KW-0904">Protein phosphatase</keyword>
<dbReference type="InterPro" id="IPR029021">
    <property type="entry name" value="Prot-tyrosine_phosphatase-like"/>
</dbReference>
<dbReference type="GO" id="GO:0043409">
    <property type="term" value="P:negative regulation of MAPK cascade"/>
    <property type="evidence" value="ECO:0007669"/>
    <property type="project" value="TreeGrafter"/>
</dbReference>
<feature type="region of interest" description="Disordered" evidence="2">
    <location>
        <begin position="1"/>
        <end position="243"/>
    </location>
</feature>